<evidence type="ECO:0000313" key="2">
    <source>
        <dbReference type="Proteomes" id="UP001141552"/>
    </source>
</evidence>
<dbReference type="OrthoDB" id="1748082at2759"/>
<protein>
    <submittedName>
        <fullName evidence="1">Uncharacterized protein</fullName>
    </submittedName>
</protein>
<proteinExistence type="predicted"/>
<reference evidence="1" key="2">
    <citation type="journal article" date="2023" name="Plants (Basel)">
        <title>Annotation of the Turnera subulata (Passifloraceae) Draft Genome Reveals the S-Locus Evolved after the Divergence of Turneroideae from Passifloroideae in a Stepwise Manner.</title>
        <authorList>
            <person name="Henning P.M."/>
            <person name="Roalson E.H."/>
            <person name="Mir W."/>
            <person name="McCubbin A.G."/>
            <person name="Shore J.S."/>
        </authorList>
    </citation>
    <scope>NUCLEOTIDE SEQUENCE</scope>
    <source>
        <strain evidence="1">F60SS</strain>
    </source>
</reference>
<dbReference type="Proteomes" id="UP001141552">
    <property type="component" value="Unassembled WGS sequence"/>
</dbReference>
<dbReference type="AlphaFoldDB" id="A0A9Q0JAR5"/>
<organism evidence="1 2">
    <name type="scientific">Turnera subulata</name>
    <dbReference type="NCBI Taxonomy" id="218843"/>
    <lineage>
        <taxon>Eukaryota</taxon>
        <taxon>Viridiplantae</taxon>
        <taxon>Streptophyta</taxon>
        <taxon>Embryophyta</taxon>
        <taxon>Tracheophyta</taxon>
        <taxon>Spermatophyta</taxon>
        <taxon>Magnoliopsida</taxon>
        <taxon>eudicotyledons</taxon>
        <taxon>Gunneridae</taxon>
        <taxon>Pentapetalae</taxon>
        <taxon>rosids</taxon>
        <taxon>fabids</taxon>
        <taxon>Malpighiales</taxon>
        <taxon>Passifloraceae</taxon>
        <taxon>Turnera</taxon>
    </lineage>
</organism>
<dbReference type="Gene3D" id="3.40.50.720">
    <property type="entry name" value="NAD(P)-binding Rossmann-like Domain"/>
    <property type="match status" value="1"/>
</dbReference>
<accession>A0A9Q0JAR5</accession>
<name>A0A9Q0JAR5_9ROSI</name>
<gene>
    <name evidence="1" type="ORF">Tsubulata_051071</name>
</gene>
<evidence type="ECO:0000313" key="1">
    <source>
        <dbReference type="EMBL" id="KAJ4833970.1"/>
    </source>
</evidence>
<dbReference type="EMBL" id="JAKUCV010004805">
    <property type="protein sequence ID" value="KAJ4833970.1"/>
    <property type="molecule type" value="Genomic_DNA"/>
</dbReference>
<keyword evidence="2" id="KW-1185">Reference proteome</keyword>
<sequence length="86" mass="9549">MRRARVGVENKVQSIVDVRDAAEAPILAYETPAADGRYICTSHSISSEDLDKEGARESSEKLQKLGWSSSPLEWRILSSILWKAMG</sequence>
<reference evidence="1" key="1">
    <citation type="submission" date="2022-02" db="EMBL/GenBank/DDBJ databases">
        <authorList>
            <person name="Henning P.M."/>
            <person name="McCubbin A.G."/>
            <person name="Shore J.S."/>
        </authorList>
    </citation>
    <scope>NUCLEOTIDE SEQUENCE</scope>
    <source>
        <strain evidence="1">F60SS</strain>
        <tissue evidence="1">Leaves</tissue>
    </source>
</reference>
<comment type="caution">
    <text evidence="1">The sequence shown here is derived from an EMBL/GenBank/DDBJ whole genome shotgun (WGS) entry which is preliminary data.</text>
</comment>